<evidence type="ECO:0000313" key="4">
    <source>
        <dbReference type="Proteomes" id="UP000799440"/>
    </source>
</evidence>
<gene>
    <name evidence="3" type="ORF">M011DRAFT_459139</name>
</gene>
<feature type="region of interest" description="Disordered" evidence="1">
    <location>
        <begin position="396"/>
        <end position="421"/>
    </location>
</feature>
<name>A0A6A6VCB2_9PLEO</name>
<reference evidence="3" key="1">
    <citation type="journal article" date="2020" name="Stud. Mycol.">
        <title>101 Dothideomycetes genomes: a test case for predicting lifestyles and emergence of pathogens.</title>
        <authorList>
            <person name="Haridas S."/>
            <person name="Albert R."/>
            <person name="Binder M."/>
            <person name="Bloem J."/>
            <person name="Labutti K."/>
            <person name="Salamov A."/>
            <person name="Andreopoulos B."/>
            <person name="Baker S."/>
            <person name="Barry K."/>
            <person name="Bills G."/>
            <person name="Bluhm B."/>
            <person name="Cannon C."/>
            <person name="Castanera R."/>
            <person name="Culley D."/>
            <person name="Daum C."/>
            <person name="Ezra D."/>
            <person name="Gonzalez J."/>
            <person name="Henrissat B."/>
            <person name="Kuo A."/>
            <person name="Liang C."/>
            <person name="Lipzen A."/>
            <person name="Lutzoni F."/>
            <person name="Magnuson J."/>
            <person name="Mondo S."/>
            <person name="Nolan M."/>
            <person name="Ohm R."/>
            <person name="Pangilinan J."/>
            <person name="Park H.-J."/>
            <person name="Ramirez L."/>
            <person name="Alfaro M."/>
            <person name="Sun H."/>
            <person name="Tritt A."/>
            <person name="Yoshinaga Y."/>
            <person name="Zwiers L.-H."/>
            <person name="Turgeon B."/>
            <person name="Goodwin S."/>
            <person name="Spatafora J."/>
            <person name="Crous P."/>
            <person name="Grigoriev I."/>
        </authorList>
    </citation>
    <scope>NUCLEOTIDE SEQUENCE</scope>
    <source>
        <strain evidence="3">CBS 119925</strain>
    </source>
</reference>
<accession>A0A6A6VCB2</accession>
<protein>
    <submittedName>
        <fullName evidence="3">Uncharacterized protein</fullName>
    </submittedName>
</protein>
<feature type="signal peptide" evidence="2">
    <location>
        <begin position="1"/>
        <end position="20"/>
    </location>
</feature>
<dbReference type="EMBL" id="MU006576">
    <property type="protein sequence ID" value="KAF2746747.1"/>
    <property type="molecule type" value="Genomic_DNA"/>
</dbReference>
<evidence type="ECO:0000256" key="2">
    <source>
        <dbReference type="SAM" id="SignalP"/>
    </source>
</evidence>
<feature type="region of interest" description="Disordered" evidence="1">
    <location>
        <begin position="55"/>
        <end position="140"/>
    </location>
</feature>
<organism evidence="3 4">
    <name type="scientific">Sporormia fimetaria CBS 119925</name>
    <dbReference type="NCBI Taxonomy" id="1340428"/>
    <lineage>
        <taxon>Eukaryota</taxon>
        <taxon>Fungi</taxon>
        <taxon>Dikarya</taxon>
        <taxon>Ascomycota</taxon>
        <taxon>Pezizomycotina</taxon>
        <taxon>Dothideomycetes</taxon>
        <taxon>Pleosporomycetidae</taxon>
        <taxon>Pleosporales</taxon>
        <taxon>Sporormiaceae</taxon>
        <taxon>Sporormia</taxon>
    </lineage>
</organism>
<keyword evidence="2" id="KW-0732">Signal</keyword>
<evidence type="ECO:0000256" key="1">
    <source>
        <dbReference type="SAM" id="MobiDB-lite"/>
    </source>
</evidence>
<keyword evidence="4" id="KW-1185">Reference proteome</keyword>
<feature type="compositionally biased region" description="Basic and acidic residues" evidence="1">
    <location>
        <begin position="110"/>
        <end position="127"/>
    </location>
</feature>
<dbReference type="Proteomes" id="UP000799440">
    <property type="component" value="Unassembled WGS sequence"/>
</dbReference>
<sequence length="449" mass="46667">MRASASLLFASSFLSGAVSAQYLSGNTTHDAATSQPTTRYGKEYVQVEVTDLLPDATPSVDRAPSVQPDASPATPASPSQPDDAPSPEETSTWDDNPQIEPPFDDLLEDDPFRDLTPDDHGRQHLEQTETGWETDSKTQEGRYRDKITVDDAILTPVPITSIVISDSTYLPDGDTATLGTGPSATRIHLDPVGRPVIAVGASTSTYTPPLTIGDAAATPIPSGLVISSQTLLPSGPPITLHPGPSSTILTINPAGETLAIAASSTRTLHLPTLHTLTLGSLTATALANDIAYELGSSRLDINHALTLGNTKTLSLSSAWDGAMLLVAGSASPVVLSGSAPVVTPTVIGGETLYIVNSNTFQMGQTTQVNGEDVVLTTTENGAKILVVGERTVRVAEPTKTSNAQKSRETGDVQEAQASKTGAASARKMSLSTMLLNMLVAGIAAIVAQI</sequence>
<feature type="compositionally biased region" description="Low complexity" evidence="1">
    <location>
        <begin position="68"/>
        <end position="83"/>
    </location>
</feature>
<evidence type="ECO:0000313" key="3">
    <source>
        <dbReference type="EMBL" id="KAF2746747.1"/>
    </source>
</evidence>
<dbReference type="OrthoDB" id="3944128at2759"/>
<feature type="chain" id="PRO_5025645158" evidence="2">
    <location>
        <begin position="21"/>
        <end position="449"/>
    </location>
</feature>
<dbReference type="AlphaFoldDB" id="A0A6A6VCB2"/>
<proteinExistence type="predicted"/>